<accession>A0A1Y1VDS4</accession>
<dbReference type="GO" id="GO:0004767">
    <property type="term" value="F:sphingomyelin phosphodiesterase activity"/>
    <property type="evidence" value="ECO:0007669"/>
    <property type="project" value="UniProtKB-EC"/>
</dbReference>
<dbReference type="EC" id="3.1.4.12" evidence="2"/>
<evidence type="ECO:0000313" key="7">
    <source>
        <dbReference type="Proteomes" id="UP000193719"/>
    </source>
</evidence>
<dbReference type="OrthoDB" id="40902at2759"/>
<dbReference type="STRING" id="1754191.A0A1Y1VDS4"/>
<keyword evidence="3" id="KW-0378">Hydrolase</keyword>
<evidence type="ECO:0000256" key="1">
    <source>
        <dbReference type="ARBA" id="ARBA00006335"/>
    </source>
</evidence>
<comment type="similarity">
    <text evidence="1">Belongs to the neutral sphingomyelinase family.</text>
</comment>
<evidence type="ECO:0000256" key="4">
    <source>
        <dbReference type="SAM" id="MobiDB-lite"/>
    </source>
</evidence>
<evidence type="ECO:0000259" key="5">
    <source>
        <dbReference type="Pfam" id="PF03372"/>
    </source>
</evidence>
<protein>
    <recommendedName>
        <fullName evidence="2">sphingomyelin phosphodiesterase</fullName>
        <ecNumber evidence="2">3.1.4.12</ecNumber>
    </recommendedName>
</protein>
<dbReference type="GO" id="GO:0005576">
    <property type="term" value="C:extracellular region"/>
    <property type="evidence" value="ECO:0007669"/>
    <property type="project" value="InterPro"/>
</dbReference>
<feature type="compositionally biased region" description="Polar residues" evidence="4">
    <location>
        <begin position="381"/>
        <end position="398"/>
    </location>
</feature>
<evidence type="ECO:0000256" key="2">
    <source>
        <dbReference type="ARBA" id="ARBA00012369"/>
    </source>
</evidence>
<reference evidence="6 7" key="2">
    <citation type="submission" date="2016-08" db="EMBL/GenBank/DDBJ databases">
        <title>Pervasive Adenine N6-methylation of Active Genes in Fungi.</title>
        <authorList>
            <consortium name="DOE Joint Genome Institute"/>
            <person name="Mondo S.J."/>
            <person name="Dannebaum R.O."/>
            <person name="Kuo R.C."/>
            <person name="Labutti K."/>
            <person name="Haridas S."/>
            <person name="Kuo A."/>
            <person name="Salamov A."/>
            <person name="Ahrendt S.R."/>
            <person name="Lipzen A."/>
            <person name="Sullivan W."/>
            <person name="Andreopoulos W.B."/>
            <person name="Clum A."/>
            <person name="Lindquist E."/>
            <person name="Daum C."/>
            <person name="Ramamoorthy G.K."/>
            <person name="Gryganskyi A."/>
            <person name="Culley D."/>
            <person name="Magnuson J.K."/>
            <person name="James T.Y."/>
            <person name="O'Malley M.A."/>
            <person name="Stajich J.E."/>
            <person name="Spatafora J.W."/>
            <person name="Visel A."/>
            <person name="Grigoriev I.V."/>
        </authorList>
    </citation>
    <scope>NUCLEOTIDE SEQUENCE [LARGE SCALE GENOMIC DNA]</scope>
    <source>
        <strain evidence="7">finn</strain>
    </source>
</reference>
<dbReference type="InterPro" id="IPR038772">
    <property type="entry name" value="Sph/SMPD2-like"/>
</dbReference>
<dbReference type="Proteomes" id="UP000193719">
    <property type="component" value="Unassembled WGS sequence"/>
</dbReference>
<feature type="compositionally biased region" description="Low complexity" evidence="4">
    <location>
        <begin position="759"/>
        <end position="772"/>
    </location>
</feature>
<organism evidence="6 7">
    <name type="scientific">Piromyces finnis</name>
    <dbReference type="NCBI Taxonomy" id="1754191"/>
    <lineage>
        <taxon>Eukaryota</taxon>
        <taxon>Fungi</taxon>
        <taxon>Fungi incertae sedis</taxon>
        <taxon>Chytridiomycota</taxon>
        <taxon>Chytridiomycota incertae sedis</taxon>
        <taxon>Neocallimastigomycetes</taxon>
        <taxon>Neocallimastigales</taxon>
        <taxon>Neocallimastigaceae</taxon>
        <taxon>Piromyces</taxon>
    </lineage>
</organism>
<sequence>KEILNDNNYIDPIFTLPQKKNNYKESDKVNITNKKKSKFSFLRINRKNSNKSECNNNDNDYIINIDNDIVNYSVNTTHHHHDNKARNNDELILYDIEDDNNNNSINNYYNKRGKEKENNNVYYSNQINQTNLKKLNYPLNYNYNVAYNSNNNSHSHDKCDKYNQYKNNLNTNKPINTYANNNKNQVHKSNIIMENEKINNLYNIEMTRKRVPVSNINKYPREPSQSLEDSVIIFNSYNTNNKFHNHTRFYYNNNTNISKNINHPYNSNIKENISYNYENKINSHFYNNNERNYAVNYHQRVPVDTAQFLNNNDNEIDTKTKNMNMNPLLLKNENLNYYNQNNINNYDYEDEILQFDTNENGDIVNSNSNYNKNIVEKNENKSNQSYESNVNENINKSANKSDVKKKESQSIQNQENNVEGEKTLKQILASIPPVSPYFINGKKSIRILSFNIFLRPPGIKNNDSDHKAMRLAYFCERVIHSFDIICLQEFFAYGSSRQSKFLAYAKNAGFEYSLTLSSKNLLNTSIDSGLVIISRYPIIKSERLTFKRGIKTDRFYSKGALYARILCSPNKEINLFNTHLQSGISNTNNTEGVNLSDALVVTRCKQLMALKSFIDSCTENSNGPILLAGDMNVNSRRSFKNGNDSEEYILMKKILAGEWVAVINHHDTTTVSTASKSQNGGMNTVSKVIGGNKKFTDTVPRYKVTDLVYESYGKHPITKGDVESFETMKPTETILTSTSSLWTCLSVDYLFLMEHKDNTNPNNNYSSNSQYNNEKEKESKIDITVNTERTQVNKFLTSSREYTQLSDHYGISSVLNVN</sequence>
<dbReference type="PANTHER" id="PTHR16320:SF1">
    <property type="entry name" value="SPHINGOMYELINASE DDB_G0288017"/>
    <property type="match status" value="1"/>
</dbReference>
<dbReference type="InterPro" id="IPR036691">
    <property type="entry name" value="Endo/exonu/phosph_ase_sf"/>
</dbReference>
<comment type="caution">
    <text evidence="6">The sequence shown here is derived from an EMBL/GenBank/DDBJ whole genome shotgun (WGS) entry which is preliminary data.</text>
</comment>
<feature type="compositionally biased region" description="Basic and acidic residues" evidence="4">
    <location>
        <begin position="399"/>
        <end position="408"/>
    </location>
</feature>
<dbReference type="PANTHER" id="PTHR16320">
    <property type="entry name" value="SPHINGOMYELINASE FAMILY MEMBER"/>
    <property type="match status" value="1"/>
</dbReference>
<dbReference type="SUPFAM" id="SSF56219">
    <property type="entry name" value="DNase I-like"/>
    <property type="match status" value="1"/>
</dbReference>
<dbReference type="InterPro" id="IPR017766">
    <property type="entry name" value="Sphingomyelinase/PLipase_C"/>
</dbReference>
<feature type="region of interest" description="Disordered" evidence="4">
    <location>
        <begin position="758"/>
        <end position="780"/>
    </location>
</feature>
<gene>
    <name evidence="6" type="ORF">BCR36DRAFT_284556</name>
</gene>
<dbReference type="Pfam" id="PF03372">
    <property type="entry name" value="Exo_endo_phos"/>
    <property type="match status" value="1"/>
</dbReference>
<feature type="domain" description="Endonuclease/exonuclease/phosphatase" evidence="5">
    <location>
        <begin position="449"/>
        <end position="637"/>
    </location>
</feature>
<keyword evidence="7" id="KW-1185">Reference proteome</keyword>
<reference evidence="6 7" key="1">
    <citation type="submission" date="2016-08" db="EMBL/GenBank/DDBJ databases">
        <title>Genomes of anaerobic fungi encode conserved fungal cellulosomes for biomass hydrolysis.</title>
        <authorList>
            <consortium name="DOE Joint Genome Institute"/>
            <person name="Haitjema C.H."/>
            <person name="Gilmore S.P."/>
            <person name="Henske J.K."/>
            <person name="Solomon K.V."/>
            <person name="De Groot R."/>
            <person name="Kuo A."/>
            <person name="Mondo S.J."/>
            <person name="Salamov A.A."/>
            <person name="Labutti K."/>
            <person name="Zhao Z."/>
            <person name="Chiniquy J."/>
            <person name="Barry K."/>
            <person name="Brewer H.M."/>
            <person name="Purvine S.O."/>
            <person name="Wright A.T."/>
            <person name="Boxma B."/>
            <person name="Van Alen T."/>
            <person name="Hackstein J.H."/>
            <person name="Baker S.E."/>
            <person name="Grigoriev I.V."/>
            <person name="O'Malley M.A."/>
        </authorList>
    </citation>
    <scope>NUCLEOTIDE SEQUENCE [LARGE SCALE GENOMIC DNA]</scope>
    <source>
        <strain evidence="7">finn</strain>
    </source>
</reference>
<dbReference type="Gene3D" id="3.60.10.10">
    <property type="entry name" value="Endonuclease/exonuclease/phosphatase"/>
    <property type="match status" value="1"/>
</dbReference>
<dbReference type="GO" id="GO:0005737">
    <property type="term" value="C:cytoplasm"/>
    <property type="evidence" value="ECO:0007669"/>
    <property type="project" value="TreeGrafter"/>
</dbReference>
<dbReference type="EMBL" id="MCFH01000012">
    <property type="protein sequence ID" value="ORX53707.1"/>
    <property type="molecule type" value="Genomic_DNA"/>
</dbReference>
<evidence type="ECO:0000256" key="3">
    <source>
        <dbReference type="ARBA" id="ARBA00022801"/>
    </source>
</evidence>
<proteinExistence type="inferred from homology"/>
<dbReference type="InterPro" id="IPR005135">
    <property type="entry name" value="Endo/exonuclease/phosphatase"/>
</dbReference>
<feature type="region of interest" description="Disordered" evidence="4">
    <location>
        <begin position="377"/>
        <end position="419"/>
    </location>
</feature>
<dbReference type="AlphaFoldDB" id="A0A1Y1VDS4"/>
<feature type="non-terminal residue" evidence="6">
    <location>
        <position position="1"/>
    </location>
</feature>
<dbReference type="CDD" id="cd09078">
    <property type="entry name" value="nSMase"/>
    <property type="match status" value="1"/>
</dbReference>
<name>A0A1Y1VDS4_9FUNG</name>
<evidence type="ECO:0000313" key="6">
    <source>
        <dbReference type="EMBL" id="ORX53707.1"/>
    </source>
</evidence>